<dbReference type="EMBL" id="SRPS01000008">
    <property type="protein sequence ID" value="KAG5977476.1"/>
    <property type="molecule type" value="Genomic_DNA"/>
</dbReference>
<dbReference type="Proteomes" id="UP000784919">
    <property type="component" value="Unassembled WGS sequence"/>
</dbReference>
<protein>
    <submittedName>
        <fullName evidence="1">Uncharacterized protein</fullName>
    </submittedName>
</protein>
<dbReference type="OrthoDB" id="10396633at2759"/>
<evidence type="ECO:0000313" key="1">
    <source>
        <dbReference type="EMBL" id="KAG5977476.1"/>
    </source>
</evidence>
<name>A0A9P7SSM8_9HYPO</name>
<gene>
    <name evidence="1" type="ORF">E4U56_007779</name>
</gene>
<dbReference type="AlphaFoldDB" id="A0A9P7SSM8"/>
<accession>A0A9P7SSM8</accession>
<evidence type="ECO:0000313" key="2">
    <source>
        <dbReference type="Proteomes" id="UP000784919"/>
    </source>
</evidence>
<organism evidence="1 2">
    <name type="scientific">Claviceps arundinis</name>
    <dbReference type="NCBI Taxonomy" id="1623583"/>
    <lineage>
        <taxon>Eukaryota</taxon>
        <taxon>Fungi</taxon>
        <taxon>Dikarya</taxon>
        <taxon>Ascomycota</taxon>
        <taxon>Pezizomycotina</taxon>
        <taxon>Sordariomycetes</taxon>
        <taxon>Hypocreomycetidae</taxon>
        <taxon>Hypocreales</taxon>
        <taxon>Clavicipitaceae</taxon>
        <taxon>Claviceps</taxon>
    </lineage>
</organism>
<sequence>MSFMDGMQSHLGTEFVDGTEPIEELLDAVASGMHPNAVCAEMFHHTSVIPDYPISSDNRFAYVIRTDELALEDVEKPQYLGTARMAFESFYPGIKRSRYRKFIRRSQTTAGYVAIWTNTRPSTRAAIVAEI</sequence>
<comment type="caution">
    <text evidence="1">The sequence shown here is derived from an EMBL/GenBank/DDBJ whole genome shotgun (WGS) entry which is preliminary data.</text>
</comment>
<reference evidence="1" key="1">
    <citation type="journal article" date="2020" name="bioRxiv">
        <title>Whole genome comparisons of ergot fungi reveals the divergence and evolution of species within the genus Claviceps are the result of varying mechanisms driving genome evolution and host range expansion.</title>
        <authorList>
            <person name="Wyka S.A."/>
            <person name="Mondo S.J."/>
            <person name="Liu M."/>
            <person name="Dettman J."/>
            <person name="Nalam V."/>
            <person name="Broders K.D."/>
        </authorList>
    </citation>
    <scope>NUCLEOTIDE SEQUENCE</scope>
    <source>
        <strain evidence="1">CCC 1102</strain>
    </source>
</reference>
<proteinExistence type="predicted"/>